<dbReference type="EMBL" id="JASPKZ010005716">
    <property type="protein sequence ID" value="KAJ9588083.1"/>
    <property type="molecule type" value="Genomic_DNA"/>
</dbReference>
<keyword evidence="2" id="KW-1185">Reference proteome</keyword>
<comment type="caution">
    <text evidence="1">The sequence shown here is derived from an EMBL/GenBank/DDBJ whole genome shotgun (WGS) entry which is preliminary data.</text>
</comment>
<sequence length="70" mass="8132">ANSRQNHLEQMAQLGLFQTVGYLTPLQELSQFSRKFSTDEQGRRFSYAFALVRVSLDLRIRGFLIFHIIA</sequence>
<reference evidence="1" key="2">
    <citation type="submission" date="2023-05" db="EMBL/GenBank/DDBJ databases">
        <authorList>
            <person name="Fouks B."/>
        </authorList>
    </citation>
    <scope>NUCLEOTIDE SEQUENCE</scope>
    <source>
        <strain evidence="1">Stay&amp;Tobe</strain>
        <tissue evidence="1">Testes</tissue>
    </source>
</reference>
<reference evidence="1" key="1">
    <citation type="journal article" date="2023" name="IScience">
        <title>Live-bearing cockroach genome reveals convergent evolutionary mechanisms linked to viviparity in insects and beyond.</title>
        <authorList>
            <person name="Fouks B."/>
            <person name="Harrison M.C."/>
            <person name="Mikhailova A.A."/>
            <person name="Marchal E."/>
            <person name="English S."/>
            <person name="Carruthers M."/>
            <person name="Jennings E.C."/>
            <person name="Chiamaka E.L."/>
            <person name="Frigard R.A."/>
            <person name="Pippel M."/>
            <person name="Attardo G.M."/>
            <person name="Benoit J.B."/>
            <person name="Bornberg-Bauer E."/>
            <person name="Tobe S.S."/>
        </authorList>
    </citation>
    <scope>NUCLEOTIDE SEQUENCE</scope>
    <source>
        <strain evidence="1">Stay&amp;Tobe</strain>
    </source>
</reference>
<evidence type="ECO:0000313" key="1">
    <source>
        <dbReference type="EMBL" id="KAJ9588083.1"/>
    </source>
</evidence>
<name>A0AAD7ZYC9_DIPPU</name>
<feature type="non-terminal residue" evidence="1">
    <location>
        <position position="1"/>
    </location>
</feature>
<dbReference type="Proteomes" id="UP001233999">
    <property type="component" value="Unassembled WGS sequence"/>
</dbReference>
<gene>
    <name evidence="1" type="ORF">L9F63_018548</name>
</gene>
<accession>A0AAD7ZYC9</accession>
<organism evidence="1 2">
    <name type="scientific">Diploptera punctata</name>
    <name type="common">Pacific beetle cockroach</name>
    <dbReference type="NCBI Taxonomy" id="6984"/>
    <lineage>
        <taxon>Eukaryota</taxon>
        <taxon>Metazoa</taxon>
        <taxon>Ecdysozoa</taxon>
        <taxon>Arthropoda</taxon>
        <taxon>Hexapoda</taxon>
        <taxon>Insecta</taxon>
        <taxon>Pterygota</taxon>
        <taxon>Neoptera</taxon>
        <taxon>Polyneoptera</taxon>
        <taxon>Dictyoptera</taxon>
        <taxon>Blattodea</taxon>
        <taxon>Blaberoidea</taxon>
        <taxon>Blaberidae</taxon>
        <taxon>Diplopterinae</taxon>
        <taxon>Diploptera</taxon>
    </lineage>
</organism>
<dbReference type="AlphaFoldDB" id="A0AAD7ZYC9"/>
<proteinExistence type="predicted"/>
<evidence type="ECO:0000313" key="2">
    <source>
        <dbReference type="Proteomes" id="UP001233999"/>
    </source>
</evidence>
<feature type="non-terminal residue" evidence="1">
    <location>
        <position position="70"/>
    </location>
</feature>
<protein>
    <submittedName>
        <fullName evidence="1">Uncharacterized protein</fullName>
    </submittedName>
</protein>